<sequence>MSGYVLGNMKTLTVVWVLVTVLLVESFSSPAIHAMPMSDTVSALSSHDMSQHDCCDESDMSMEQSNCDSESSFCQQCEQHCAGQLALINPFKQLSPAAATDAAEPTYSNLPVITETLIRPPKYAV</sequence>
<evidence type="ECO:0000313" key="1">
    <source>
        <dbReference type="EMBL" id="RUO71865.1"/>
    </source>
</evidence>
<accession>A0A432Z1W7</accession>
<dbReference type="AlphaFoldDB" id="A0A432Z1W7"/>
<comment type="caution">
    <text evidence="1">The sequence shown here is derived from an EMBL/GenBank/DDBJ whole genome shotgun (WGS) entry which is preliminary data.</text>
</comment>
<protein>
    <submittedName>
        <fullName evidence="1">Uncharacterized protein</fullName>
    </submittedName>
</protein>
<name>A0A432Z1W7_9GAMM</name>
<keyword evidence="2" id="KW-1185">Reference proteome</keyword>
<organism evidence="1 2">
    <name type="scientific">Idiomarina ramblicola</name>
    <dbReference type="NCBI Taxonomy" id="263724"/>
    <lineage>
        <taxon>Bacteria</taxon>
        <taxon>Pseudomonadati</taxon>
        <taxon>Pseudomonadota</taxon>
        <taxon>Gammaproteobacteria</taxon>
        <taxon>Alteromonadales</taxon>
        <taxon>Idiomarinaceae</taxon>
        <taxon>Idiomarina</taxon>
    </lineage>
</organism>
<dbReference type="Proteomes" id="UP000288058">
    <property type="component" value="Unassembled WGS sequence"/>
</dbReference>
<reference evidence="2" key="1">
    <citation type="journal article" date="2018" name="Front. Microbiol.">
        <title>Genome-Based Analysis Reveals the Taxonomy and Diversity of the Family Idiomarinaceae.</title>
        <authorList>
            <person name="Liu Y."/>
            <person name="Lai Q."/>
            <person name="Shao Z."/>
        </authorList>
    </citation>
    <scope>NUCLEOTIDE SEQUENCE [LARGE SCALE GENOMIC DNA]</scope>
    <source>
        <strain evidence="2">R22</strain>
    </source>
</reference>
<dbReference type="OrthoDB" id="6240861at2"/>
<gene>
    <name evidence="1" type="ORF">CWI78_04945</name>
</gene>
<proteinExistence type="predicted"/>
<dbReference type="EMBL" id="PIQC01000003">
    <property type="protein sequence ID" value="RUO71865.1"/>
    <property type="molecule type" value="Genomic_DNA"/>
</dbReference>
<evidence type="ECO:0000313" key="2">
    <source>
        <dbReference type="Proteomes" id="UP000288058"/>
    </source>
</evidence>